<feature type="region of interest" description="Disordered" evidence="1">
    <location>
        <begin position="76"/>
        <end position="123"/>
    </location>
</feature>
<organism evidence="3 4">
    <name type="scientific">Botrimarina hoheduenensis</name>
    <dbReference type="NCBI Taxonomy" id="2528000"/>
    <lineage>
        <taxon>Bacteria</taxon>
        <taxon>Pseudomonadati</taxon>
        <taxon>Planctomycetota</taxon>
        <taxon>Planctomycetia</taxon>
        <taxon>Pirellulales</taxon>
        <taxon>Lacipirellulaceae</taxon>
        <taxon>Botrimarina</taxon>
    </lineage>
</organism>
<dbReference type="OrthoDB" id="231919at2"/>
<dbReference type="RefSeq" id="WP_146575336.1">
    <property type="nucleotide sequence ID" value="NZ_SJPH01000009.1"/>
</dbReference>
<dbReference type="InterPro" id="IPR036869">
    <property type="entry name" value="J_dom_sf"/>
</dbReference>
<accession>A0A5C5VV73</accession>
<keyword evidence="4" id="KW-1185">Reference proteome</keyword>
<evidence type="ECO:0000256" key="1">
    <source>
        <dbReference type="SAM" id="MobiDB-lite"/>
    </source>
</evidence>
<dbReference type="AlphaFoldDB" id="A0A5C5VV73"/>
<feature type="region of interest" description="Disordered" evidence="1">
    <location>
        <begin position="1"/>
        <end position="22"/>
    </location>
</feature>
<protein>
    <recommendedName>
        <fullName evidence="5">J domain-containing protein</fullName>
    </recommendedName>
</protein>
<feature type="transmembrane region" description="Helical" evidence="2">
    <location>
        <begin position="482"/>
        <end position="503"/>
    </location>
</feature>
<sequence length="586" mass="67292">MTDEPKPEGSEPTAAPDWSLLPRHPEQFFGLTAGFDRRVLKQSYNRLLRRYKPEKYPQEFQKLRAAYEELERRLRYSGSRHSEEEPTPWRTASAPTRAVNDTLPAENPASSAPPSARKRSPSRDLKTLVELLESRAETPEQLYQQLCQVATKSPPDYYALAVLSEVVLPNQPNTFLSWLVKGLKQWPHDAGLGRLLYEVLRLEVPLAQLPKYLISLSKSLSSDCFYELTEGGWQRLLQSDDLQQFAHTIKVCEQHQAGTQQLGDSLTQKLTFTLQALRYTLWKDRTDWSETAWDFIEDHDNELPNHLHQDLDVLAYVRQYLAVREDFIAIGPLNEELDRVLHRALTSNQLESDEAMQQINLRLLDNPALLSASFPIDGPEVSIPFYILWRWAAEEAAARYAAGSSTDQEIGLWMNSIRESLPKTLSKTRFTNTLWKCTVHLKNWLVWGTAIVTAGVVLVTTTAAILVPLSSLVKDRSDFQQATTAAAVIVAIACAVVTLIYTLKFQNSRIDKNWEKIPKRFARSCYRQAWRKDAFDFLKHSHLDYFSYAQLIQRQSRDDWRAGLFVELVQRDYALAMYSIAQQFRL</sequence>
<name>A0A5C5VV73_9BACT</name>
<reference evidence="3 4" key="1">
    <citation type="submission" date="2019-02" db="EMBL/GenBank/DDBJ databases">
        <title>Deep-cultivation of Planctomycetes and their phenomic and genomic characterization uncovers novel biology.</title>
        <authorList>
            <person name="Wiegand S."/>
            <person name="Jogler M."/>
            <person name="Boedeker C."/>
            <person name="Pinto D."/>
            <person name="Vollmers J."/>
            <person name="Rivas-Marin E."/>
            <person name="Kohn T."/>
            <person name="Peeters S.H."/>
            <person name="Heuer A."/>
            <person name="Rast P."/>
            <person name="Oberbeckmann S."/>
            <person name="Bunk B."/>
            <person name="Jeske O."/>
            <person name="Meyerdierks A."/>
            <person name="Storesund J.E."/>
            <person name="Kallscheuer N."/>
            <person name="Luecker S."/>
            <person name="Lage O.M."/>
            <person name="Pohl T."/>
            <person name="Merkel B.J."/>
            <person name="Hornburger P."/>
            <person name="Mueller R.-W."/>
            <person name="Bruemmer F."/>
            <person name="Labrenz M."/>
            <person name="Spormann A.M."/>
            <person name="Op Den Camp H."/>
            <person name="Overmann J."/>
            <person name="Amann R."/>
            <person name="Jetten M.S.M."/>
            <person name="Mascher T."/>
            <person name="Medema M.H."/>
            <person name="Devos D.P."/>
            <person name="Kaster A.-K."/>
            <person name="Ovreas L."/>
            <person name="Rohde M."/>
            <person name="Galperin M.Y."/>
            <person name="Jogler C."/>
        </authorList>
    </citation>
    <scope>NUCLEOTIDE SEQUENCE [LARGE SCALE GENOMIC DNA]</scope>
    <source>
        <strain evidence="3 4">Pla111</strain>
    </source>
</reference>
<gene>
    <name evidence="3" type="ORF">Pla111_31470</name>
</gene>
<dbReference type="EMBL" id="SJPH01000009">
    <property type="protein sequence ID" value="TWT41432.1"/>
    <property type="molecule type" value="Genomic_DNA"/>
</dbReference>
<feature type="transmembrane region" description="Helical" evidence="2">
    <location>
        <begin position="444"/>
        <end position="470"/>
    </location>
</feature>
<comment type="caution">
    <text evidence="3">The sequence shown here is derived from an EMBL/GenBank/DDBJ whole genome shotgun (WGS) entry which is preliminary data.</text>
</comment>
<keyword evidence="2" id="KW-1133">Transmembrane helix</keyword>
<proteinExistence type="predicted"/>
<dbReference type="Proteomes" id="UP000318995">
    <property type="component" value="Unassembled WGS sequence"/>
</dbReference>
<keyword evidence="2" id="KW-0472">Membrane</keyword>
<evidence type="ECO:0008006" key="5">
    <source>
        <dbReference type="Google" id="ProtNLM"/>
    </source>
</evidence>
<dbReference type="SUPFAM" id="SSF46565">
    <property type="entry name" value="Chaperone J-domain"/>
    <property type="match status" value="1"/>
</dbReference>
<evidence type="ECO:0000256" key="2">
    <source>
        <dbReference type="SAM" id="Phobius"/>
    </source>
</evidence>
<evidence type="ECO:0000313" key="4">
    <source>
        <dbReference type="Proteomes" id="UP000318995"/>
    </source>
</evidence>
<keyword evidence="2" id="KW-0812">Transmembrane</keyword>
<evidence type="ECO:0000313" key="3">
    <source>
        <dbReference type="EMBL" id="TWT41432.1"/>
    </source>
</evidence>